<protein>
    <submittedName>
        <fullName evidence="1">Uncharacterized protein</fullName>
    </submittedName>
</protein>
<accession>A0A0F9AMV7</accession>
<comment type="caution">
    <text evidence="1">The sequence shown here is derived from an EMBL/GenBank/DDBJ whole genome shotgun (WGS) entry which is preliminary data.</text>
</comment>
<dbReference type="EMBL" id="LAZR01053858">
    <property type="protein sequence ID" value="KKK79814.1"/>
    <property type="molecule type" value="Genomic_DNA"/>
</dbReference>
<organism evidence="1">
    <name type="scientific">marine sediment metagenome</name>
    <dbReference type="NCBI Taxonomy" id="412755"/>
    <lineage>
        <taxon>unclassified sequences</taxon>
        <taxon>metagenomes</taxon>
        <taxon>ecological metagenomes</taxon>
    </lineage>
</organism>
<feature type="non-terminal residue" evidence="1">
    <location>
        <position position="1"/>
    </location>
</feature>
<name>A0A0F9AMV7_9ZZZZ</name>
<gene>
    <name evidence="1" type="ORF">LCGC14_2829680</name>
</gene>
<proteinExistence type="predicted"/>
<sequence>DLLEQINAIKNMGFWARFRGLFFSYG</sequence>
<reference evidence="1" key="1">
    <citation type="journal article" date="2015" name="Nature">
        <title>Complex archaea that bridge the gap between prokaryotes and eukaryotes.</title>
        <authorList>
            <person name="Spang A."/>
            <person name="Saw J.H."/>
            <person name="Jorgensen S.L."/>
            <person name="Zaremba-Niedzwiedzka K."/>
            <person name="Martijn J."/>
            <person name="Lind A.E."/>
            <person name="van Eijk R."/>
            <person name="Schleper C."/>
            <person name="Guy L."/>
            <person name="Ettema T.J."/>
        </authorList>
    </citation>
    <scope>NUCLEOTIDE SEQUENCE</scope>
</reference>
<evidence type="ECO:0000313" key="1">
    <source>
        <dbReference type="EMBL" id="KKK79814.1"/>
    </source>
</evidence>
<dbReference type="AlphaFoldDB" id="A0A0F9AMV7"/>